<dbReference type="Proteomes" id="UP000435112">
    <property type="component" value="Unassembled WGS sequence"/>
</dbReference>
<gene>
    <name evidence="1" type="ORF">PR002_g1196</name>
</gene>
<name>A0A6A3P0F3_9STRA</name>
<sequence length="86" mass="9456">MSPSTSITTNAPRRKIVNHGAPDAAEAADLSVVASLQGDVVTMYEVLRKDAGLFEALKKTKSPAFWSHLLPSRVNFVRLHENEKHT</sequence>
<reference evidence="1 2" key="1">
    <citation type="submission" date="2018-09" db="EMBL/GenBank/DDBJ databases">
        <title>Genomic investigation of the strawberry pathogen Phytophthora fragariae indicates pathogenicity is determined by transcriptional variation in three key races.</title>
        <authorList>
            <person name="Adams T.M."/>
            <person name="Armitage A.D."/>
            <person name="Sobczyk M.K."/>
            <person name="Bates H.J."/>
            <person name="Dunwell J.M."/>
            <person name="Nellist C.F."/>
            <person name="Harrison R.J."/>
        </authorList>
    </citation>
    <scope>NUCLEOTIDE SEQUENCE [LARGE SCALE GENOMIC DNA]</scope>
    <source>
        <strain evidence="1 2">SCRP324</strain>
    </source>
</reference>
<dbReference type="AlphaFoldDB" id="A0A6A3P0F3"/>
<protein>
    <submittedName>
        <fullName evidence="1">Uncharacterized protein</fullName>
    </submittedName>
</protein>
<proteinExistence type="predicted"/>
<accession>A0A6A3P0F3</accession>
<comment type="caution">
    <text evidence="1">The sequence shown here is derived from an EMBL/GenBank/DDBJ whole genome shotgun (WGS) entry which is preliminary data.</text>
</comment>
<dbReference type="EMBL" id="QXFU01000034">
    <property type="protein sequence ID" value="KAE9047160.1"/>
    <property type="molecule type" value="Genomic_DNA"/>
</dbReference>
<evidence type="ECO:0000313" key="1">
    <source>
        <dbReference type="EMBL" id="KAE9047160.1"/>
    </source>
</evidence>
<organism evidence="1 2">
    <name type="scientific">Phytophthora rubi</name>
    <dbReference type="NCBI Taxonomy" id="129364"/>
    <lineage>
        <taxon>Eukaryota</taxon>
        <taxon>Sar</taxon>
        <taxon>Stramenopiles</taxon>
        <taxon>Oomycota</taxon>
        <taxon>Peronosporomycetes</taxon>
        <taxon>Peronosporales</taxon>
        <taxon>Peronosporaceae</taxon>
        <taxon>Phytophthora</taxon>
    </lineage>
</organism>
<evidence type="ECO:0000313" key="2">
    <source>
        <dbReference type="Proteomes" id="UP000435112"/>
    </source>
</evidence>